<comment type="caution">
    <text evidence="2">The sequence shown here is derived from an EMBL/GenBank/DDBJ whole genome shotgun (WGS) entry which is preliminary data.</text>
</comment>
<feature type="signal peptide" evidence="1">
    <location>
        <begin position="1"/>
        <end position="26"/>
    </location>
</feature>
<dbReference type="Proteomes" id="UP000016584">
    <property type="component" value="Unassembled WGS sequence"/>
</dbReference>
<dbReference type="AlphaFoldDB" id="U2HQW1"/>
<dbReference type="RefSeq" id="WP_021072404.1">
    <property type="nucleotide sequence ID" value="NZ_ATDL01000022.1"/>
</dbReference>
<evidence type="ECO:0000313" key="3">
    <source>
        <dbReference type="Proteomes" id="UP000016584"/>
    </source>
</evidence>
<name>U2HQW1_9SPHI</name>
<dbReference type="eggNOG" id="ENOG5033KG7">
    <property type="taxonomic scope" value="Bacteria"/>
</dbReference>
<proteinExistence type="predicted"/>
<keyword evidence="3" id="KW-1185">Reference proteome</keyword>
<reference evidence="2 3" key="1">
    <citation type="journal article" date="2013" name="Genome Announc.">
        <title>The Draft Genome Sequence of Sphingomonas paucimobilis Strain HER1398 (Proteobacteria), Host to the Giant PAU Phage, Indicates That It Is a Member of the Genus Sphingobacterium (Bacteroidetes).</title>
        <authorList>
            <person name="White R.A.III."/>
            <person name="Suttle C.A."/>
        </authorList>
    </citation>
    <scope>NUCLEOTIDE SEQUENCE [LARGE SCALE GENOMIC DNA]</scope>
    <source>
        <strain evidence="2 3">HER1398</strain>
    </source>
</reference>
<evidence type="ECO:0000313" key="2">
    <source>
        <dbReference type="EMBL" id="ERJ57670.1"/>
    </source>
</evidence>
<gene>
    <name evidence="2" type="ORF">M472_02705</name>
</gene>
<sequence length="162" mass="18217">MKITNQLKGALLLFIITLCFVSGSQAQQWDRNRMKIELSVQDGKETVLSNLTTLSISFSKPSTTTAVDSAIQQTVDDYNPCYIVITFDRLDIPLLRLLMKKNTTLTGKIMVTDSYGKLPTRKIELNSIVMDGINDNFINDEETSYMNLSCKELIIDGVVLKK</sequence>
<keyword evidence="1" id="KW-0732">Signal</keyword>
<dbReference type="OrthoDB" id="706657at2"/>
<dbReference type="EMBL" id="ATDL01000022">
    <property type="protein sequence ID" value="ERJ57670.1"/>
    <property type="molecule type" value="Genomic_DNA"/>
</dbReference>
<organism evidence="2 3">
    <name type="scientific">Sphingobacterium paucimobilis HER1398</name>
    <dbReference type="NCBI Taxonomy" id="1346330"/>
    <lineage>
        <taxon>Bacteria</taxon>
        <taxon>Pseudomonadati</taxon>
        <taxon>Bacteroidota</taxon>
        <taxon>Sphingobacteriia</taxon>
        <taxon>Sphingobacteriales</taxon>
        <taxon>Sphingobacteriaceae</taxon>
        <taxon>Sphingobacterium</taxon>
    </lineage>
</organism>
<accession>U2HQW1</accession>
<evidence type="ECO:0008006" key="4">
    <source>
        <dbReference type="Google" id="ProtNLM"/>
    </source>
</evidence>
<feature type="chain" id="PRO_5004628993" description="Lipid/polyisoprenoid-binding YceI-like domain-containing protein" evidence="1">
    <location>
        <begin position="27"/>
        <end position="162"/>
    </location>
</feature>
<protein>
    <recommendedName>
        <fullName evidence="4">Lipid/polyisoprenoid-binding YceI-like domain-containing protein</fullName>
    </recommendedName>
</protein>
<dbReference type="PATRIC" id="fig|1346330.5.peg.4407"/>
<evidence type="ECO:0000256" key="1">
    <source>
        <dbReference type="SAM" id="SignalP"/>
    </source>
</evidence>
<dbReference type="STRING" id="1346330.M472_02705"/>